<dbReference type="HOGENOM" id="CLU_032651_0_0_1"/>
<dbReference type="GO" id="GO:0036503">
    <property type="term" value="P:ERAD pathway"/>
    <property type="evidence" value="ECO:0007669"/>
    <property type="project" value="EnsemblFungi"/>
</dbReference>
<dbReference type="Pfam" id="PF01467">
    <property type="entry name" value="CTP_transf_like"/>
    <property type="match status" value="1"/>
</dbReference>
<dbReference type="GeneID" id="5127203"/>
<dbReference type="InterPro" id="IPR004821">
    <property type="entry name" value="Cyt_trans-like"/>
</dbReference>
<dbReference type="RefSeq" id="XP_001485457.2">
    <property type="nucleotide sequence ID" value="XM_001485407.1"/>
</dbReference>
<organism evidence="10 11">
    <name type="scientific">Meyerozyma guilliermondii (strain ATCC 6260 / CBS 566 / DSM 6381 / JCM 1539 / NBRC 10279 / NRRL Y-324)</name>
    <name type="common">Yeast</name>
    <name type="synonym">Candida guilliermondii</name>
    <dbReference type="NCBI Taxonomy" id="294746"/>
    <lineage>
        <taxon>Eukaryota</taxon>
        <taxon>Fungi</taxon>
        <taxon>Dikarya</taxon>
        <taxon>Ascomycota</taxon>
        <taxon>Saccharomycotina</taxon>
        <taxon>Pichiomycetes</taxon>
        <taxon>Debaryomycetaceae</taxon>
        <taxon>Meyerozyma</taxon>
    </lineage>
</organism>
<protein>
    <recommendedName>
        <fullName evidence="9">Cytidyltransferase-like domain-containing protein</fullName>
    </recommendedName>
</protein>
<dbReference type="STRING" id="294746.A5DIT5"/>
<dbReference type="EMBL" id="CH408157">
    <property type="protein sequence ID" value="EDK39088.2"/>
    <property type="molecule type" value="Genomic_DNA"/>
</dbReference>
<gene>
    <name evidence="10" type="ORF">PGUG_03186</name>
</gene>
<dbReference type="GO" id="GO:0001403">
    <property type="term" value="P:invasive growth in response to glucose limitation"/>
    <property type="evidence" value="ECO:0007669"/>
    <property type="project" value="EnsemblFungi"/>
</dbReference>
<keyword evidence="3" id="KW-0808">Transferase</keyword>
<keyword evidence="5" id="KW-0547">Nucleotide-binding</keyword>
<dbReference type="AlphaFoldDB" id="A5DIT5"/>
<dbReference type="GO" id="GO:0005737">
    <property type="term" value="C:cytoplasm"/>
    <property type="evidence" value="ECO:0007669"/>
    <property type="project" value="EnsemblFungi"/>
</dbReference>
<dbReference type="FunCoup" id="A5DIT5">
    <property type="interactions" value="43"/>
</dbReference>
<evidence type="ECO:0000256" key="6">
    <source>
        <dbReference type="ARBA" id="ARBA00022840"/>
    </source>
</evidence>
<sequence>MSQLSAKSLQKTVQDFLASGSHLRIIYNPSSDALANSNTRRICVLDSSFNPPHLGHYALIKESLSYKNQFPKDNQAVLLLFSVKNADKVTAAPAALEHRLAMMCLMADYVQKKMQVNVSVGITDHAKFVDKSSTILRYLKEQNLSAKLTFLVGFDTLLRILNPNYYLPDKISAALSEFMGSTDLFCLTRNDEKLSVADQSSYVQTLRSGGHEDLPSIWSQSISLHTGEIDIVGAMSSSKIRKEVADGHKEWHNEVIPEIHQYIVEQSLYKKLE</sequence>
<dbReference type="Gene3D" id="3.40.50.620">
    <property type="entry name" value="HUPs"/>
    <property type="match status" value="1"/>
</dbReference>
<dbReference type="Proteomes" id="UP000001997">
    <property type="component" value="Unassembled WGS sequence"/>
</dbReference>
<dbReference type="UniPathway" id="UPA00253">
    <property type="reaction ID" value="UER00600"/>
</dbReference>
<evidence type="ECO:0000256" key="3">
    <source>
        <dbReference type="ARBA" id="ARBA00022679"/>
    </source>
</evidence>
<comment type="pathway">
    <text evidence="1">Cofactor biosynthesis; NAD(+) biosynthesis.</text>
</comment>
<keyword evidence="11" id="KW-1185">Reference proteome</keyword>
<dbReference type="GO" id="GO:0034355">
    <property type="term" value="P:NAD+ biosynthetic process via the salvage pathway"/>
    <property type="evidence" value="ECO:0007669"/>
    <property type="project" value="EnsemblFungi"/>
</dbReference>
<dbReference type="InParanoid" id="A5DIT5"/>
<evidence type="ECO:0000256" key="5">
    <source>
        <dbReference type="ARBA" id="ARBA00022741"/>
    </source>
</evidence>
<evidence type="ECO:0000259" key="9">
    <source>
        <dbReference type="Pfam" id="PF01467"/>
    </source>
</evidence>
<keyword evidence="6" id="KW-0067">ATP-binding</keyword>
<evidence type="ECO:0000313" key="10">
    <source>
        <dbReference type="EMBL" id="EDK39088.2"/>
    </source>
</evidence>
<dbReference type="GO" id="GO:0007124">
    <property type="term" value="P:pseudohyphal growth"/>
    <property type="evidence" value="ECO:0007669"/>
    <property type="project" value="EnsemblFungi"/>
</dbReference>
<evidence type="ECO:0000313" key="11">
    <source>
        <dbReference type="Proteomes" id="UP000001997"/>
    </source>
</evidence>
<dbReference type="GO" id="GO:0000309">
    <property type="term" value="F:nicotinamide-nucleotide adenylyltransferase activity"/>
    <property type="evidence" value="ECO:0007669"/>
    <property type="project" value="UniProtKB-EC"/>
</dbReference>
<dbReference type="SUPFAM" id="SSF52374">
    <property type="entry name" value="Nucleotidylyl transferase"/>
    <property type="match status" value="1"/>
</dbReference>
<reference evidence="10 11" key="1">
    <citation type="journal article" date="2009" name="Nature">
        <title>Evolution of pathogenicity and sexual reproduction in eight Candida genomes.</title>
        <authorList>
            <person name="Butler G."/>
            <person name="Rasmussen M.D."/>
            <person name="Lin M.F."/>
            <person name="Santos M.A."/>
            <person name="Sakthikumar S."/>
            <person name="Munro C.A."/>
            <person name="Rheinbay E."/>
            <person name="Grabherr M."/>
            <person name="Forche A."/>
            <person name="Reedy J.L."/>
            <person name="Agrafioti I."/>
            <person name="Arnaud M.B."/>
            <person name="Bates S."/>
            <person name="Brown A.J."/>
            <person name="Brunke S."/>
            <person name="Costanzo M.C."/>
            <person name="Fitzpatrick D.A."/>
            <person name="de Groot P.W."/>
            <person name="Harris D."/>
            <person name="Hoyer L.L."/>
            <person name="Hube B."/>
            <person name="Klis F.M."/>
            <person name="Kodira C."/>
            <person name="Lennard N."/>
            <person name="Logue M.E."/>
            <person name="Martin R."/>
            <person name="Neiman A.M."/>
            <person name="Nikolaou E."/>
            <person name="Quail M.A."/>
            <person name="Quinn J."/>
            <person name="Santos M.C."/>
            <person name="Schmitzberger F.F."/>
            <person name="Sherlock G."/>
            <person name="Shah P."/>
            <person name="Silverstein K.A."/>
            <person name="Skrzypek M.S."/>
            <person name="Soll D."/>
            <person name="Staggs R."/>
            <person name="Stansfield I."/>
            <person name="Stumpf M.P."/>
            <person name="Sudbery P.E."/>
            <person name="Srikantha T."/>
            <person name="Zeng Q."/>
            <person name="Berman J."/>
            <person name="Berriman M."/>
            <person name="Heitman J."/>
            <person name="Gow N.A."/>
            <person name="Lorenz M.C."/>
            <person name="Birren B.W."/>
            <person name="Kellis M."/>
            <person name="Cuomo C.A."/>
        </authorList>
    </citation>
    <scope>NUCLEOTIDE SEQUENCE [LARGE SCALE GENOMIC DNA]</scope>
    <source>
        <strain evidence="11">ATCC 6260 / CBS 566 / DSM 6381 / JCM 1539 / NBRC 10279 / NRRL Y-324</strain>
    </source>
</reference>
<dbReference type="GO" id="GO:0005634">
    <property type="term" value="C:nucleus"/>
    <property type="evidence" value="ECO:0007669"/>
    <property type="project" value="EnsemblFungi"/>
</dbReference>
<evidence type="ECO:0000256" key="2">
    <source>
        <dbReference type="ARBA" id="ARBA00022642"/>
    </source>
</evidence>
<dbReference type="OrthoDB" id="5591297at2759"/>
<dbReference type="eggNOG" id="ENOG502RXY8">
    <property type="taxonomic scope" value="Eukaryota"/>
</dbReference>
<evidence type="ECO:0000256" key="8">
    <source>
        <dbReference type="ARBA" id="ARBA00049001"/>
    </source>
</evidence>
<dbReference type="InterPro" id="IPR014729">
    <property type="entry name" value="Rossmann-like_a/b/a_fold"/>
</dbReference>
<dbReference type="InterPro" id="IPR005248">
    <property type="entry name" value="NadD/NMNAT"/>
</dbReference>
<dbReference type="KEGG" id="pgu:PGUG_03186"/>
<proteinExistence type="predicted"/>
<name>A5DIT5_PICGU</name>
<evidence type="ECO:0000256" key="7">
    <source>
        <dbReference type="ARBA" id="ARBA00023027"/>
    </source>
</evidence>
<dbReference type="OMA" id="IGGSKEW"/>
<accession>A5DIT5</accession>
<dbReference type="CDD" id="cd02165">
    <property type="entry name" value="NMNAT"/>
    <property type="match status" value="1"/>
</dbReference>
<keyword evidence="2" id="KW-0662">Pyridine nucleotide biosynthesis</keyword>
<dbReference type="PANTHER" id="PTHR31285:SF0">
    <property type="entry name" value="NICOTINAMIDE MONONUCLEOTIDE ADENYLYLTRANSFERASE"/>
    <property type="match status" value="1"/>
</dbReference>
<dbReference type="GO" id="GO:0005524">
    <property type="term" value="F:ATP binding"/>
    <property type="evidence" value="ECO:0007669"/>
    <property type="project" value="UniProtKB-KW"/>
</dbReference>
<comment type="catalytic activity">
    <reaction evidence="8">
        <text>beta-nicotinamide D-ribonucleotide + ATP + H(+) = diphosphate + NAD(+)</text>
        <dbReference type="Rhea" id="RHEA:21360"/>
        <dbReference type="ChEBI" id="CHEBI:14649"/>
        <dbReference type="ChEBI" id="CHEBI:15378"/>
        <dbReference type="ChEBI" id="CHEBI:30616"/>
        <dbReference type="ChEBI" id="CHEBI:33019"/>
        <dbReference type="ChEBI" id="CHEBI:57540"/>
        <dbReference type="EC" id="2.7.7.1"/>
    </reaction>
</comment>
<keyword evidence="4" id="KW-0548">Nucleotidyltransferase</keyword>
<evidence type="ECO:0000256" key="4">
    <source>
        <dbReference type="ARBA" id="ARBA00022695"/>
    </source>
</evidence>
<dbReference type="PANTHER" id="PTHR31285">
    <property type="entry name" value="NICOTINAMIDE MONONUCLEOTIDE ADENYLYLTRANSFERASE"/>
    <property type="match status" value="1"/>
</dbReference>
<dbReference type="GO" id="GO:0016887">
    <property type="term" value="F:ATP hydrolysis activity"/>
    <property type="evidence" value="ECO:0007669"/>
    <property type="project" value="EnsemblFungi"/>
</dbReference>
<keyword evidence="7" id="KW-0520">NAD</keyword>
<feature type="domain" description="Cytidyltransferase-like" evidence="9">
    <location>
        <begin position="46"/>
        <end position="160"/>
    </location>
</feature>
<evidence type="ECO:0000256" key="1">
    <source>
        <dbReference type="ARBA" id="ARBA00004790"/>
    </source>
</evidence>